<feature type="modified residue" description="N6-(pyridoxal phosphate)lysine" evidence="4">
    <location>
        <position position="190"/>
    </location>
</feature>
<keyword evidence="6" id="KW-0808">Transferase</keyword>
<dbReference type="PANTHER" id="PTHR30244">
    <property type="entry name" value="TRANSAMINASE"/>
    <property type="match status" value="1"/>
</dbReference>
<dbReference type="SUPFAM" id="SSF53383">
    <property type="entry name" value="PLP-dependent transferases"/>
    <property type="match status" value="1"/>
</dbReference>
<dbReference type="InterPro" id="IPR015421">
    <property type="entry name" value="PyrdxlP-dep_Trfase_major"/>
</dbReference>
<gene>
    <name evidence="6" type="ORF">FZD51_13945</name>
</gene>
<dbReference type="InterPro" id="IPR000653">
    <property type="entry name" value="DegT/StrS_aminotransferase"/>
</dbReference>
<dbReference type="PIRSF" id="PIRSF000390">
    <property type="entry name" value="PLP_StrS"/>
    <property type="match status" value="1"/>
</dbReference>
<dbReference type="EMBL" id="VTER01000006">
    <property type="protein sequence ID" value="TYS48063.1"/>
    <property type="molecule type" value="Genomic_DNA"/>
</dbReference>
<keyword evidence="6" id="KW-0032">Aminotransferase</keyword>
<comment type="caution">
    <text evidence="6">The sequence shown here is derived from an EMBL/GenBank/DDBJ whole genome shotgun (WGS) entry which is preliminary data.</text>
</comment>
<dbReference type="AlphaFoldDB" id="A0A5D4R9B9"/>
<organism evidence="6 7">
    <name type="scientific">Bacillus infantis</name>
    <dbReference type="NCBI Taxonomy" id="324767"/>
    <lineage>
        <taxon>Bacteria</taxon>
        <taxon>Bacillati</taxon>
        <taxon>Bacillota</taxon>
        <taxon>Bacilli</taxon>
        <taxon>Bacillales</taxon>
        <taxon>Bacillaceae</taxon>
        <taxon>Bacillus</taxon>
    </lineage>
</organism>
<accession>A0A5D4R9B9</accession>
<dbReference type="Pfam" id="PF01041">
    <property type="entry name" value="DegT_DnrJ_EryC1"/>
    <property type="match status" value="1"/>
</dbReference>
<evidence type="ECO:0000256" key="5">
    <source>
        <dbReference type="RuleBase" id="RU004508"/>
    </source>
</evidence>
<dbReference type="Gene3D" id="3.40.640.10">
    <property type="entry name" value="Type I PLP-dependent aspartate aminotransferase-like (Major domain)"/>
    <property type="match status" value="1"/>
</dbReference>
<evidence type="ECO:0000256" key="2">
    <source>
        <dbReference type="ARBA" id="ARBA00037999"/>
    </source>
</evidence>
<dbReference type="RefSeq" id="WP_148975373.1">
    <property type="nucleotide sequence ID" value="NZ_JBNIKU010000006.1"/>
</dbReference>
<comment type="similarity">
    <text evidence="2 5">Belongs to the DegT/DnrJ/EryC1 family.</text>
</comment>
<dbReference type="GO" id="GO:0008483">
    <property type="term" value="F:transaminase activity"/>
    <property type="evidence" value="ECO:0007669"/>
    <property type="project" value="UniProtKB-KW"/>
</dbReference>
<feature type="active site" description="Proton acceptor" evidence="3">
    <location>
        <position position="190"/>
    </location>
</feature>
<keyword evidence="1 4" id="KW-0663">Pyridoxal phosphate</keyword>
<proteinExistence type="inferred from homology"/>
<dbReference type="InterPro" id="IPR015424">
    <property type="entry name" value="PyrdxlP-dep_Trfase"/>
</dbReference>
<dbReference type="GO" id="GO:0030170">
    <property type="term" value="F:pyridoxal phosphate binding"/>
    <property type="evidence" value="ECO:0007669"/>
    <property type="project" value="TreeGrafter"/>
</dbReference>
<sequence>MKNIPFLQPNLVKQESFSHYLSQIEKTKKYSNYGPLNTQFENRVIAEFFDGNGEALTVNNATIGLMLAISGSMRKDGRYAIMPSFTFSATPLAAMWCGLEPYFIDVDEDSWCMDEDQLADTLDILGDEAAVVVPYATFGTNLNLDYYNKLQSHGIPVVIDAAPCFGSSGRDGSFSKGFTGISVFSFHATKSFGIGEGGLLYSGDKNIIQELRKAGNFGFSADRESVQMGLNSKLSEYAAAIALATLDVYPAKVQERQKIHQWYIEAFNALPSLNGWKMQKAKGTIAHQFFPILCPENENSEFYVKLLAADGIEARTYFSPACHQQKLFSSCRMTGMPVTASLAGRILSLPLWEGMKQEDVSRVAAALSKGTADE</sequence>
<reference evidence="6 7" key="1">
    <citation type="submission" date="2019-08" db="EMBL/GenBank/DDBJ databases">
        <title>Bacillus genomes from the desert of Cuatro Cienegas, Coahuila.</title>
        <authorList>
            <person name="Olmedo-Alvarez G."/>
        </authorList>
    </citation>
    <scope>NUCLEOTIDE SEQUENCE [LARGE SCALE GENOMIC DNA]</scope>
    <source>
        <strain evidence="6 7">CH446_14T</strain>
    </source>
</reference>
<evidence type="ECO:0000256" key="4">
    <source>
        <dbReference type="PIRSR" id="PIRSR000390-2"/>
    </source>
</evidence>
<evidence type="ECO:0000313" key="7">
    <source>
        <dbReference type="Proteomes" id="UP000322139"/>
    </source>
</evidence>
<protein>
    <submittedName>
        <fullName evidence="6">DegT/DnrJ/EryC1/StrS family aminotransferase</fullName>
    </submittedName>
</protein>
<evidence type="ECO:0000256" key="1">
    <source>
        <dbReference type="ARBA" id="ARBA00022898"/>
    </source>
</evidence>
<dbReference type="GO" id="GO:0000271">
    <property type="term" value="P:polysaccharide biosynthetic process"/>
    <property type="evidence" value="ECO:0007669"/>
    <property type="project" value="TreeGrafter"/>
</dbReference>
<dbReference type="Proteomes" id="UP000322139">
    <property type="component" value="Unassembled WGS sequence"/>
</dbReference>
<dbReference type="PANTHER" id="PTHR30244:SF9">
    <property type="entry name" value="PROTEIN RV3402C"/>
    <property type="match status" value="1"/>
</dbReference>
<name>A0A5D4R9B9_9BACI</name>
<evidence type="ECO:0000256" key="3">
    <source>
        <dbReference type="PIRSR" id="PIRSR000390-1"/>
    </source>
</evidence>
<evidence type="ECO:0000313" key="6">
    <source>
        <dbReference type="EMBL" id="TYS48063.1"/>
    </source>
</evidence>